<feature type="transmembrane region" description="Helical" evidence="1">
    <location>
        <begin position="7"/>
        <end position="29"/>
    </location>
</feature>
<gene>
    <name evidence="2" type="ORF">QOZ84_11605</name>
</gene>
<protein>
    <submittedName>
        <fullName evidence="2">Uncharacterized protein</fullName>
    </submittedName>
</protein>
<sequence>MKKALGVLSVIYLIFIPFSTVFYLLYSLFSNKSVNLLNGGIVLGVTENSCTLSMGSHVILIYIVVYLLLVGLLFISSKTKLGKKFYEKENKLNG</sequence>
<reference evidence="2 3" key="1">
    <citation type="submission" date="2023-05" db="EMBL/GenBank/DDBJ databases">
        <title>Rombocin, a short stable natural nisin variant, displays selective antimicrobial activity against Listeria monocytogenes and employs dual mode of action to kill target bacterial strains.</title>
        <authorList>
            <person name="Wambui J."/>
            <person name="Stephan R."/>
            <person name="Kuipers O.P."/>
        </authorList>
    </citation>
    <scope>NUCLEOTIDE SEQUENCE [LARGE SCALE GENOMIC DNA]</scope>
    <source>
        <strain evidence="2 3">RC002</strain>
    </source>
</reference>
<name>A0ABT7EB88_9FIRM</name>
<accession>A0ABT7EB88</accession>
<evidence type="ECO:0000313" key="3">
    <source>
        <dbReference type="Proteomes" id="UP001301012"/>
    </source>
</evidence>
<dbReference type="EMBL" id="JASKYM010000006">
    <property type="protein sequence ID" value="MDK2564197.1"/>
    <property type="molecule type" value="Genomic_DNA"/>
</dbReference>
<keyword evidence="1" id="KW-1133">Transmembrane helix</keyword>
<organism evidence="2 3">
    <name type="scientific">Romboutsia sedimentorum</name>
    <dbReference type="NCBI Taxonomy" id="1368474"/>
    <lineage>
        <taxon>Bacteria</taxon>
        <taxon>Bacillati</taxon>
        <taxon>Bacillota</taxon>
        <taxon>Clostridia</taxon>
        <taxon>Peptostreptococcales</taxon>
        <taxon>Peptostreptococcaceae</taxon>
        <taxon>Romboutsia</taxon>
    </lineage>
</organism>
<evidence type="ECO:0000256" key="1">
    <source>
        <dbReference type="SAM" id="Phobius"/>
    </source>
</evidence>
<keyword evidence="1" id="KW-0812">Transmembrane</keyword>
<dbReference type="Proteomes" id="UP001301012">
    <property type="component" value="Unassembled WGS sequence"/>
</dbReference>
<keyword evidence="3" id="KW-1185">Reference proteome</keyword>
<evidence type="ECO:0000313" key="2">
    <source>
        <dbReference type="EMBL" id="MDK2564197.1"/>
    </source>
</evidence>
<feature type="transmembrane region" description="Helical" evidence="1">
    <location>
        <begin position="54"/>
        <end position="75"/>
    </location>
</feature>
<dbReference type="RefSeq" id="WP_284133128.1">
    <property type="nucleotide sequence ID" value="NZ_JASKYM010000006.1"/>
</dbReference>
<comment type="caution">
    <text evidence="2">The sequence shown here is derived from an EMBL/GenBank/DDBJ whole genome shotgun (WGS) entry which is preliminary data.</text>
</comment>
<keyword evidence="1" id="KW-0472">Membrane</keyword>
<proteinExistence type="predicted"/>